<dbReference type="RefSeq" id="XP_008878906.1">
    <property type="nucleotide sequence ID" value="XM_008880684.1"/>
</dbReference>
<gene>
    <name evidence="1" type="ORF">H310_13255</name>
</gene>
<accession>A0A024TDY5</accession>
<proteinExistence type="predicted"/>
<name>A0A024TDY5_9STRA</name>
<dbReference type="EMBL" id="KI914000">
    <property type="protein sequence ID" value="ETV92355.1"/>
    <property type="molecule type" value="Genomic_DNA"/>
</dbReference>
<reference evidence="1" key="1">
    <citation type="submission" date="2013-12" db="EMBL/GenBank/DDBJ databases">
        <title>The Genome Sequence of Aphanomyces invadans NJM9701.</title>
        <authorList>
            <consortium name="The Broad Institute Genomics Platform"/>
            <person name="Russ C."/>
            <person name="Tyler B."/>
            <person name="van West P."/>
            <person name="Dieguez-Uribeondo J."/>
            <person name="Young S.K."/>
            <person name="Zeng Q."/>
            <person name="Gargeya S."/>
            <person name="Fitzgerald M."/>
            <person name="Abouelleil A."/>
            <person name="Alvarado L."/>
            <person name="Chapman S.B."/>
            <person name="Gainer-Dewar J."/>
            <person name="Goldberg J."/>
            <person name="Griggs A."/>
            <person name="Gujja S."/>
            <person name="Hansen M."/>
            <person name="Howarth C."/>
            <person name="Imamovic A."/>
            <person name="Ireland A."/>
            <person name="Larimer J."/>
            <person name="McCowan C."/>
            <person name="Murphy C."/>
            <person name="Pearson M."/>
            <person name="Poon T.W."/>
            <person name="Priest M."/>
            <person name="Roberts A."/>
            <person name="Saif S."/>
            <person name="Shea T."/>
            <person name="Sykes S."/>
            <person name="Wortman J."/>
            <person name="Nusbaum C."/>
            <person name="Birren B."/>
        </authorList>
    </citation>
    <scope>NUCLEOTIDE SEQUENCE [LARGE SCALE GENOMIC DNA]</scope>
    <source>
        <strain evidence="1">NJM9701</strain>
    </source>
</reference>
<sequence length="154" mass="16539">MSSYSTPVGSCAKADKFSPPHNSGDIWAKSKLKVSLGASSGCVGQNVPLTSTPRVQCEGTDAGNVEVAAPRTTRKTWFYIVSILNQFQLAQVGIPLAVEGEAPSQCPDSPCHATTFYLSRWFGSLLVSGIRVKELRVHYDETVSVSLAKTFNLS</sequence>
<organism evidence="1">
    <name type="scientific">Aphanomyces invadans</name>
    <dbReference type="NCBI Taxonomy" id="157072"/>
    <lineage>
        <taxon>Eukaryota</taxon>
        <taxon>Sar</taxon>
        <taxon>Stramenopiles</taxon>
        <taxon>Oomycota</taxon>
        <taxon>Saprolegniomycetes</taxon>
        <taxon>Saprolegniales</taxon>
        <taxon>Verrucalvaceae</taxon>
        <taxon>Aphanomyces</taxon>
    </lineage>
</organism>
<dbReference type="VEuPathDB" id="FungiDB:H310_13255"/>
<evidence type="ECO:0000313" key="1">
    <source>
        <dbReference type="EMBL" id="ETV92355.1"/>
    </source>
</evidence>
<dbReference type="AlphaFoldDB" id="A0A024TDY5"/>
<dbReference type="GeneID" id="20090305"/>
<protein>
    <submittedName>
        <fullName evidence="1">Uncharacterized protein</fullName>
    </submittedName>
</protein>